<organism evidence="2 3">
    <name type="scientific">Ruegeria pomeroyi</name>
    <dbReference type="NCBI Taxonomy" id="89184"/>
    <lineage>
        <taxon>Bacteria</taxon>
        <taxon>Pseudomonadati</taxon>
        <taxon>Pseudomonadota</taxon>
        <taxon>Alphaproteobacteria</taxon>
        <taxon>Rhodobacterales</taxon>
        <taxon>Roseobacteraceae</taxon>
        <taxon>Ruegeria</taxon>
    </lineage>
</organism>
<dbReference type="RefSeq" id="WP_234218043.1">
    <property type="nucleotide sequence ID" value="NZ_JAGQAF010000001.1"/>
</dbReference>
<dbReference type="EMBL" id="JAGQAF010000001">
    <property type="protein sequence ID" value="MCE8535996.1"/>
    <property type="molecule type" value="Genomic_DNA"/>
</dbReference>
<reference evidence="2" key="1">
    <citation type="journal article" date="2021" name="Environ. Microbiol.">
        <title>Cryptic niche differentiation of novel sediment ecotypes of Rugeria pomeroyi correlates with nitrate respiration.</title>
        <authorList>
            <person name="Lin X."/>
            <person name="McNichol J."/>
            <person name="Chu X."/>
            <person name="Qian Y."/>
            <person name="Luo H."/>
        </authorList>
    </citation>
    <scope>NUCLEOTIDE SEQUENCE</scope>
    <source>
        <strain evidence="2">SZCCDBB064</strain>
    </source>
</reference>
<proteinExistence type="predicted"/>
<evidence type="ECO:0000256" key="1">
    <source>
        <dbReference type="SAM" id="MobiDB-lite"/>
    </source>
</evidence>
<accession>A0A9Q3ZLJ3</accession>
<sequence length="230" mass="24784">MKTFFGSRSRPGTGDSAGNVISMDRFRSGRTVSPLRQAEAYWAALRDGDGVPKRSDIDPRGLENILEYTFILERIAPGIARFRLAGSHLSEMAGMEVRGMPLTAFFTAGARSEIGATLEHVFDTPAIAEMTLNAERRFTAPRIEARMILLPLQSDFGDVSRALGIMISDGPLSTGGRRFEIAGSTLRDLPAAADTAKEQVSGPAETVGFAEPRTGFAGGKPQLRLVLPED</sequence>
<evidence type="ECO:0000313" key="2">
    <source>
        <dbReference type="EMBL" id="MCE8535996.1"/>
    </source>
</evidence>
<name>A0A9Q3ZLJ3_9RHOB</name>
<dbReference type="AlphaFoldDB" id="A0A9Q3ZLJ3"/>
<comment type="caution">
    <text evidence="2">The sequence shown here is derived from an EMBL/GenBank/DDBJ whole genome shotgun (WGS) entry which is preliminary data.</text>
</comment>
<gene>
    <name evidence="2" type="ORF">KBY27_00840</name>
</gene>
<dbReference type="Proteomes" id="UP000813672">
    <property type="component" value="Unassembled WGS sequence"/>
</dbReference>
<feature type="region of interest" description="Disordered" evidence="1">
    <location>
        <begin position="1"/>
        <end position="21"/>
    </location>
</feature>
<protein>
    <submittedName>
        <fullName evidence="2">PAS domain-containing protein</fullName>
    </submittedName>
</protein>
<dbReference type="InterPro" id="IPR009922">
    <property type="entry name" value="DUF1457"/>
</dbReference>
<dbReference type="Pfam" id="PF07310">
    <property type="entry name" value="PAS_5"/>
    <property type="match status" value="1"/>
</dbReference>
<evidence type="ECO:0000313" key="3">
    <source>
        <dbReference type="Proteomes" id="UP000813672"/>
    </source>
</evidence>